<evidence type="ECO:0000256" key="3">
    <source>
        <dbReference type="ARBA" id="ARBA00022722"/>
    </source>
</evidence>
<evidence type="ECO:0000259" key="8">
    <source>
        <dbReference type="Pfam" id="PF01850"/>
    </source>
</evidence>
<dbReference type="Pfam" id="PF01850">
    <property type="entry name" value="PIN"/>
    <property type="match status" value="1"/>
</dbReference>
<comment type="similarity">
    <text evidence="7">Belongs to the PINc/VapC protein family.</text>
</comment>
<dbReference type="GO" id="GO:0004518">
    <property type="term" value="F:nuclease activity"/>
    <property type="evidence" value="ECO:0007669"/>
    <property type="project" value="UniProtKB-KW"/>
</dbReference>
<comment type="caution">
    <text evidence="9">The sequence shown here is derived from an EMBL/GenBank/DDBJ whole genome shotgun (WGS) entry which is preliminary data.</text>
</comment>
<dbReference type="InterPro" id="IPR002716">
    <property type="entry name" value="PIN_dom"/>
</dbReference>
<evidence type="ECO:0000256" key="2">
    <source>
        <dbReference type="ARBA" id="ARBA00022649"/>
    </source>
</evidence>
<keyword evidence="3" id="KW-0540">Nuclease</keyword>
<name>A0A0C1DGY9_9SPHI</name>
<dbReference type="EMBL" id="JSYN01000001">
    <property type="protein sequence ID" value="KIA96906.1"/>
    <property type="molecule type" value="Genomic_DNA"/>
</dbReference>
<proteinExistence type="inferred from homology"/>
<keyword evidence="10" id="KW-1185">Reference proteome</keyword>
<keyword evidence="5" id="KW-0378">Hydrolase</keyword>
<evidence type="ECO:0000256" key="6">
    <source>
        <dbReference type="ARBA" id="ARBA00022842"/>
    </source>
</evidence>
<evidence type="ECO:0000256" key="7">
    <source>
        <dbReference type="ARBA" id="ARBA00038093"/>
    </source>
</evidence>
<sequence>MRFILDSNIIIYSYSDDFKYLREFITSDSCIVSEISRVEVLGYHKLKKEEYNYFQDIFDYVQIILPDQKIFDMAIDIRKKYNLKLGDSLIAATAMVHDLEIYTRNTDDFKNIKELKTFNPIH</sequence>
<organism evidence="9 10">
    <name type="scientific">Pedobacter kyungheensis</name>
    <dbReference type="NCBI Taxonomy" id="1069985"/>
    <lineage>
        <taxon>Bacteria</taxon>
        <taxon>Pseudomonadati</taxon>
        <taxon>Bacteroidota</taxon>
        <taxon>Sphingobacteriia</taxon>
        <taxon>Sphingobacteriales</taxon>
        <taxon>Sphingobacteriaceae</taxon>
        <taxon>Pedobacter</taxon>
    </lineage>
</organism>
<dbReference type="InterPro" id="IPR050556">
    <property type="entry name" value="Type_II_TA_system_RNase"/>
</dbReference>
<dbReference type="OrthoDB" id="676982at2"/>
<evidence type="ECO:0000256" key="5">
    <source>
        <dbReference type="ARBA" id="ARBA00022801"/>
    </source>
</evidence>
<dbReference type="PANTHER" id="PTHR33653">
    <property type="entry name" value="RIBONUCLEASE VAPC2"/>
    <property type="match status" value="1"/>
</dbReference>
<dbReference type="InterPro" id="IPR029060">
    <property type="entry name" value="PIN-like_dom_sf"/>
</dbReference>
<dbReference type="Gene3D" id="3.40.50.1010">
    <property type="entry name" value="5'-nuclease"/>
    <property type="match status" value="1"/>
</dbReference>
<protein>
    <recommendedName>
        <fullName evidence="8">PIN domain-containing protein</fullName>
    </recommendedName>
</protein>
<reference evidence="9 10" key="1">
    <citation type="submission" date="2014-10" db="EMBL/GenBank/DDBJ databases">
        <title>Pedobacter Kyungheensis.</title>
        <authorList>
            <person name="Anderson B.M."/>
            <person name="Newman J.D."/>
        </authorList>
    </citation>
    <scope>NUCLEOTIDE SEQUENCE [LARGE SCALE GENOMIC DNA]</scope>
    <source>
        <strain evidence="9 10">KACC 16221</strain>
    </source>
</reference>
<evidence type="ECO:0000256" key="4">
    <source>
        <dbReference type="ARBA" id="ARBA00022723"/>
    </source>
</evidence>
<dbReference type="Proteomes" id="UP000031246">
    <property type="component" value="Unassembled WGS sequence"/>
</dbReference>
<keyword evidence="2" id="KW-1277">Toxin-antitoxin system</keyword>
<keyword evidence="6" id="KW-0460">Magnesium</keyword>
<dbReference type="PANTHER" id="PTHR33653:SF1">
    <property type="entry name" value="RIBONUCLEASE VAPC2"/>
    <property type="match status" value="1"/>
</dbReference>
<dbReference type="SUPFAM" id="SSF88723">
    <property type="entry name" value="PIN domain-like"/>
    <property type="match status" value="1"/>
</dbReference>
<dbReference type="GO" id="GO:0016787">
    <property type="term" value="F:hydrolase activity"/>
    <property type="evidence" value="ECO:0007669"/>
    <property type="project" value="UniProtKB-KW"/>
</dbReference>
<dbReference type="CDD" id="cd18738">
    <property type="entry name" value="PIN_VapC4-5_FitB-like"/>
    <property type="match status" value="1"/>
</dbReference>
<evidence type="ECO:0000313" key="10">
    <source>
        <dbReference type="Proteomes" id="UP000031246"/>
    </source>
</evidence>
<evidence type="ECO:0000313" key="9">
    <source>
        <dbReference type="EMBL" id="KIA96906.1"/>
    </source>
</evidence>
<keyword evidence="4" id="KW-0479">Metal-binding</keyword>
<accession>A0A0C1DGY9</accession>
<dbReference type="GO" id="GO:0046872">
    <property type="term" value="F:metal ion binding"/>
    <property type="evidence" value="ECO:0007669"/>
    <property type="project" value="UniProtKB-KW"/>
</dbReference>
<comment type="cofactor">
    <cofactor evidence="1">
        <name>Mg(2+)</name>
        <dbReference type="ChEBI" id="CHEBI:18420"/>
    </cofactor>
</comment>
<feature type="domain" description="PIN" evidence="8">
    <location>
        <begin position="4"/>
        <end position="114"/>
    </location>
</feature>
<dbReference type="RefSeq" id="WP_039470562.1">
    <property type="nucleotide sequence ID" value="NZ_JSYN01000001.1"/>
</dbReference>
<evidence type="ECO:0000256" key="1">
    <source>
        <dbReference type="ARBA" id="ARBA00001946"/>
    </source>
</evidence>
<dbReference type="AlphaFoldDB" id="A0A0C1DGY9"/>
<gene>
    <name evidence="9" type="ORF">OC25_00390</name>
</gene>